<evidence type="ECO:0000313" key="2">
    <source>
        <dbReference type="EMBL" id="MBB6500894.1"/>
    </source>
</evidence>
<proteinExistence type="predicted"/>
<gene>
    <name evidence="2" type="ORF">HDF25_003053</name>
</gene>
<evidence type="ECO:0008006" key="4">
    <source>
        <dbReference type="Google" id="ProtNLM"/>
    </source>
</evidence>
<accession>A0A7X0J4B4</accession>
<name>A0A7X0J4B4_9SPHI</name>
<dbReference type="Proteomes" id="UP000521017">
    <property type="component" value="Unassembled WGS sequence"/>
</dbReference>
<dbReference type="AlphaFoldDB" id="A0A7X0J4B4"/>
<dbReference type="EMBL" id="JACHCC010000007">
    <property type="protein sequence ID" value="MBB6500894.1"/>
    <property type="molecule type" value="Genomic_DNA"/>
</dbReference>
<evidence type="ECO:0000256" key="1">
    <source>
        <dbReference type="SAM" id="Phobius"/>
    </source>
</evidence>
<evidence type="ECO:0000313" key="3">
    <source>
        <dbReference type="Proteomes" id="UP000521017"/>
    </source>
</evidence>
<feature type="transmembrane region" description="Helical" evidence="1">
    <location>
        <begin position="6"/>
        <end position="26"/>
    </location>
</feature>
<reference evidence="2 3" key="1">
    <citation type="submission" date="2020-08" db="EMBL/GenBank/DDBJ databases">
        <title>Genomic Encyclopedia of Type Strains, Phase IV (KMG-V): Genome sequencing to study the core and pangenomes of soil and plant-associated prokaryotes.</title>
        <authorList>
            <person name="Whitman W."/>
        </authorList>
    </citation>
    <scope>NUCLEOTIDE SEQUENCE [LARGE SCALE GENOMIC DNA]</scope>
    <source>
        <strain evidence="2 3">M2T3</strain>
    </source>
</reference>
<feature type="transmembrane region" description="Helical" evidence="1">
    <location>
        <begin position="266"/>
        <end position="284"/>
    </location>
</feature>
<keyword evidence="1" id="KW-0472">Membrane</keyword>
<dbReference type="RefSeq" id="WP_184626121.1">
    <property type="nucleotide sequence ID" value="NZ_JACHCC010000007.1"/>
</dbReference>
<protein>
    <recommendedName>
        <fullName evidence="4">Glycosyl transferase family 2</fullName>
    </recommendedName>
</protein>
<sequence length="346" mass="39691">MLLISFIYVILIFLVLRFSVTVFNFLSNPKLGIYGRHFNDQVSILIEATPDKQSLMTLLKTIQEQDYQHLEVIIQQYKESGEFNELNRFCADDSRFSLRKQKTGSVEDEANGVYFLFLGTHTLLRKGLINSLIYRTKVFNLTLLNIIPTQNISGLFNYCLLPLSNFVLLNLIPLRLVRLFSSPAFSAGTNQCMFFDAAIYKKYEWHRRLKGELPEAVEIVKAVKQEALKAETLLGNHLIHSYSVEKQTDLIHKTGQRLLRSFGNNILVALIYLVLVVGGPVFMLAHYEYSLLILPVGLIFLSRVMISFLSGQNPLWNVLLHPLQMLFLVISLLQAIYSRILNKTKK</sequence>
<keyword evidence="1" id="KW-1133">Transmembrane helix</keyword>
<comment type="caution">
    <text evidence="2">The sequence shown here is derived from an EMBL/GenBank/DDBJ whole genome shotgun (WGS) entry which is preliminary data.</text>
</comment>
<feature type="transmembrane region" description="Helical" evidence="1">
    <location>
        <begin position="315"/>
        <end position="337"/>
    </location>
</feature>
<keyword evidence="1" id="KW-0812">Transmembrane</keyword>
<feature type="transmembrane region" description="Helical" evidence="1">
    <location>
        <begin position="291"/>
        <end position="309"/>
    </location>
</feature>
<organism evidence="2 3">
    <name type="scientific">Pedobacter cryoconitis</name>
    <dbReference type="NCBI Taxonomy" id="188932"/>
    <lineage>
        <taxon>Bacteria</taxon>
        <taxon>Pseudomonadati</taxon>
        <taxon>Bacteroidota</taxon>
        <taxon>Sphingobacteriia</taxon>
        <taxon>Sphingobacteriales</taxon>
        <taxon>Sphingobacteriaceae</taxon>
        <taxon>Pedobacter</taxon>
    </lineage>
</organism>